<feature type="transmembrane region" description="Helical" evidence="1">
    <location>
        <begin position="53"/>
        <end position="76"/>
    </location>
</feature>
<dbReference type="WBParaSite" id="L893_g20413.t1">
    <property type="protein sequence ID" value="L893_g20413.t1"/>
    <property type="gene ID" value="L893_g20413"/>
</dbReference>
<accession>A0A1I7YWG5</accession>
<protein>
    <submittedName>
        <fullName evidence="4">SLC3A2_N domain-containing protein</fullName>
    </submittedName>
</protein>
<name>A0A1I7YWG5_9BILA</name>
<dbReference type="Proteomes" id="UP000095287">
    <property type="component" value="Unplaced"/>
</dbReference>
<evidence type="ECO:0000313" key="4">
    <source>
        <dbReference type="WBParaSite" id="L893_g20413.t1"/>
    </source>
</evidence>
<organism evidence="3 4">
    <name type="scientific">Steinernema glaseri</name>
    <dbReference type="NCBI Taxonomy" id="37863"/>
    <lineage>
        <taxon>Eukaryota</taxon>
        <taxon>Metazoa</taxon>
        <taxon>Ecdysozoa</taxon>
        <taxon>Nematoda</taxon>
        <taxon>Chromadorea</taxon>
        <taxon>Rhabditida</taxon>
        <taxon>Tylenchina</taxon>
        <taxon>Panagrolaimomorpha</taxon>
        <taxon>Strongyloidoidea</taxon>
        <taxon>Steinernematidae</taxon>
        <taxon>Steinernema</taxon>
    </lineage>
</organism>
<dbReference type="InterPro" id="IPR031984">
    <property type="entry name" value="SLC3A2_N"/>
</dbReference>
<dbReference type="Pfam" id="PF16028">
    <property type="entry name" value="SLC3A2_N"/>
    <property type="match status" value="1"/>
</dbReference>
<keyword evidence="1" id="KW-0812">Transmembrane</keyword>
<feature type="domain" description="Solute carrier family 3 member 2 N-terminal" evidence="2">
    <location>
        <begin position="29"/>
        <end position="75"/>
    </location>
</feature>
<proteinExistence type="predicted"/>
<keyword evidence="1" id="KW-1133">Transmembrane helix</keyword>
<keyword evidence="1" id="KW-0472">Membrane</keyword>
<keyword evidence="3" id="KW-1185">Reference proteome</keyword>
<evidence type="ECO:0000313" key="3">
    <source>
        <dbReference type="Proteomes" id="UP000095287"/>
    </source>
</evidence>
<evidence type="ECO:0000256" key="1">
    <source>
        <dbReference type="SAM" id="Phobius"/>
    </source>
</evidence>
<evidence type="ECO:0000259" key="2">
    <source>
        <dbReference type="Pfam" id="PF16028"/>
    </source>
</evidence>
<dbReference type="AlphaFoldDB" id="A0A1I7YWG5"/>
<sequence>MDCESSSMPSSECANTPKSYNLEATNYPTDRVGLTEEQLKVYRNDPFWRMIRYATFGAFWGIFAAMLGGAIAIIAIGRL</sequence>
<reference evidence="4" key="1">
    <citation type="submission" date="2016-11" db="UniProtKB">
        <authorList>
            <consortium name="WormBaseParasite"/>
        </authorList>
    </citation>
    <scope>IDENTIFICATION</scope>
</reference>